<name>A0A0H1R765_9HYPH</name>
<dbReference type="AlphaFoldDB" id="A0A0H1R765"/>
<dbReference type="InterPro" id="IPR016163">
    <property type="entry name" value="Ald_DH_C"/>
</dbReference>
<evidence type="ECO:0000259" key="4">
    <source>
        <dbReference type="Pfam" id="PF00171"/>
    </source>
</evidence>
<keyword evidence="2" id="KW-0521">NADP</keyword>
<organism evidence="5 6">
    <name type="scientific">Microvirga vignae</name>
    <dbReference type="NCBI Taxonomy" id="1225564"/>
    <lineage>
        <taxon>Bacteria</taxon>
        <taxon>Pseudomonadati</taxon>
        <taxon>Pseudomonadota</taxon>
        <taxon>Alphaproteobacteria</taxon>
        <taxon>Hyphomicrobiales</taxon>
        <taxon>Methylobacteriaceae</taxon>
        <taxon>Microvirga</taxon>
    </lineage>
</organism>
<reference evidence="5 6" key="1">
    <citation type="submission" date="2015-05" db="EMBL/GenBank/DDBJ databases">
        <title>Draft genome sequence of Microvirga vignae strain BR3299, a novel nitrogen fixing bacteria isolated from Brazil semi-aired region.</title>
        <authorList>
            <person name="Zilli J.E."/>
            <person name="Passos S.R."/>
            <person name="Leite J."/>
            <person name="Baldani J.I."/>
            <person name="Xavier G.R."/>
            <person name="Rumjaneck N.G."/>
            <person name="Simoes-Araujo J.L."/>
        </authorList>
    </citation>
    <scope>NUCLEOTIDE SEQUENCE [LARGE SCALE GENOMIC DNA]</scope>
    <source>
        <strain evidence="5 6">BR3299</strain>
    </source>
</reference>
<dbReference type="PANTHER" id="PTHR43217">
    <property type="entry name" value="SUCCINATE SEMIALDEHYDE DEHYDROGENASE [NAD(P)+] SAD"/>
    <property type="match status" value="1"/>
</dbReference>
<dbReference type="PANTHER" id="PTHR43217:SF1">
    <property type="entry name" value="SUCCINATE SEMIALDEHYDE DEHYDROGENASE [NAD(P)+] SAD"/>
    <property type="match status" value="1"/>
</dbReference>
<dbReference type="InterPro" id="IPR015590">
    <property type="entry name" value="Aldehyde_DH_dom"/>
</dbReference>
<dbReference type="RefSeq" id="WP_047191443.1">
    <property type="nucleotide sequence ID" value="NZ_LCYG01000064.1"/>
</dbReference>
<dbReference type="InterPro" id="IPR016162">
    <property type="entry name" value="Ald_DH_N"/>
</dbReference>
<dbReference type="Gene3D" id="3.40.309.10">
    <property type="entry name" value="Aldehyde Dehydrogenase, Chain A, domain 2"/>
    <property type="match status" value="1"/>
</dbReference>
<evidence type="ECO:0000256" key="2">
    <source>
        <dbReference type="ARBA" id="ARBA00022857"/>
    </source>
</evidence>
<dbReference type="InterPro" id="IPR016161">
    <property type="entry name" value="Ald_DH/histidinol_DH"/>
</dbReference>
<dbReference type="CDD" id="cd07100">
    <property type="entry name" value="ALDH_SSADH1_GabD1"/>
    <property type="match status" value="1"/>
</dbReference>
<dbReference type="PATRIC" id="fig|1225564.3.peg.6097"/>
<sequence>MIVSINPTSGKEIARFEEHTPAEVDAALAAAAKEQAAWRRVPITERVTLLNRMAAALRAGKDKYARMITEEMGKPLVESEAEIEKCAWNCDFYAEHAPRYLADELVATNATESAIIYDPLGVVLAIMPWNYPFWQLFRFLAPALAAGNGAILKHANNVPQCALAIEEVVREAGCPEGLFRTLLIQPDQVAGIIADDRIAAVTLTGSTEVGAIVASQAGKALKKQVLELGGSDPFIVLADADVEEAAAVAVKARYINVGQSCVNAKRFIVEEAVADRFVAAFCEGVGKLKVGDPMEADTAIGPMARANLRAGLHDQVRRTLDAGATLKMGGEILDGDGFYYPPTVIDHVTPEMAAFREETFGPVAAVIRVKNADEAIRLANDTEFGLGAAIWTKDVAKARDFARDIEAGAVFINGMVASQPALPFGGIKRSGYGRELGALGIREFTNNKTLWIGPAKVATKVTQSE</sequence>
<evidence type="ECO:0000313" key="5">
    <source>
        <dbReference type="EMBL" id="KLK90869.1"/>
    </source>
</evidence>
<evidence type="ECO:0000313" key="6">
    <source>
        <dbReference type="Proteomes" id="UP000035489"/>
    </source>
</evidence>
<dbReference type="Proteomes" id="UP000035489">
    <property type="component" value="Unassembled WGS sequence"/>
</dbReference>
<dbReference type="Gene3D" id="3.40.605.10">
    <property type="entry name" value="Aldehyde Dehydrogenase, Chain A, domain 1"/>
    <property type="match status" value="1"/>
</dbReference>
<dbReference type="Pfam" id="PF00171">
    <property type="entry name" value="Aldedh"/>
    <property type="match status" value="1"/>
</dbReference>
<gene>
    <name evidence="5" type="ORF">AA309_23405</name>
</gene>
<accession>A0A0H1R765</accession>
<dbReference type="InterPro" id="IPR044148">
    <property type="entry name" value="ALDH_GabD1-like"/>
</dbReference>
<dbReference type="SUPFAM" id="SSF53720">
    <property type="entry name" value="ALDH-like"/>
    <property type="match status" value="1"/>
</dbReference>
<evidence type="ECO:0000256" key="1">
    <source>
        <dbReference type="ARBA" id="ARBA00009986"/>
    </source>
</evidence>
<dbReference type="GO" id="GO:0004030">
    <property type="term" value="F:aldehyde dehydrogenase [NAD(P)+] activity"/>
    <property type="evidence" value="ECO:0007669"/>
    <property type="project" value="InterPro"/>
</dbReference>
<dbReference type="STRING" id="1225564.AA309_23405"/>
<dbReference type="OrthoDB" id="9812625at2"/>
<dbReference type="EMBL" id="LCYG01000064">
    <property type="protein sequence ID" value="KLK90869.1"/>
    <property type="molecule type" value="Genomic_DNA"/>
</dbReference>
<keyword evidence="3" id="KW-0560">Oxidoreductase</keyword>
<dbReference type="GO" id="GO:0004777">
    <property type="term" value="F:succinate-semialdehyde dehydrogenase (NAD+) activity"/>
    <property type="evidence" value="ECO:0007669"/>
    <property type="project" value="TreeGrafter"/>
</dbReference>
<proteinExistence type="inferred from homology"/>
<protein>
    <submittedName>
        <fullName evidence="5">Succinate-semialdehyde dehydrogenase</fullName>
    </submittedName>
</protein>
<dbReference type="InterPro" id="IPR047110">
    <property type="entry name" value="GABD/Sad-like"/>
</dbReference>
<dbReference type="FunFam" id="3.40.309.10:FF:000010">
    <property type="entry name" value="Gamma-aminobutyraldehyde dehydrogenase"/>
    <property type="match status" value="1"/>
</dbReference>
<comment type="caution">
    <text evidence="5">The sequence shown here is derived from an EMBL/GenBank/DDBJ whole genome shotgun (WGS) entry which is preliminary data.</text>
</comment>
<comment type="similarity">
    <text evidence="1">Belongs to the aldehyde dehydrogenase family.</text>
</comment>
<dbReference type="FunFam" id="3.40.605.10:FF:000012">
    <property type="entry name" value="NAD-dependent succinate-semialdehyde dehydrogenase"/>
    <property type="match status" value="1"/>
</dbReference>
<keyword evidence="6" id="KW-1185">Reference proteome</keyword>
<evidence type="ECO:0000256" key="3">
    <source>
        <dbReference type="ARBA" id="ARBA00023002"/>
    </source>
</evidence>
<feature type="domain" description="Aldehyde dehydrogenase" evidence="4">
    <location>
        <begin position="3"/>
        <end position="449"/>
    </location>
</feature>